<evidence type="ECO:0000313" key="1">
    <source>
        <dbReference type="EMBL" id="KAF8444455.1"/>
    </source>
</evidence>
<sequence length="215" mass="25602">MFPIFSSFTPLTSIETFHRFAVLKANEALQLQKHFKYEKIHSSAKDVRLLSADEVRVLQLFVDQKDTQRRAYILLVRYLIQHYIHYLWTAPELCSPVRRLDDFFPESMNGFNVPSKLHFHVDFSEDEKLYFGQLKLEIREWLDLVLDWESKREETCQQEGLSDKEMSENFVNDFQVKFPPPHKPSELAINVEFCMKEVEDMIRLLEQWFPPHSGS</sequence>
<organism evidence="1 2">
    <name type="scientific">Boletus edulis BED1</name>
    <dbReference type="NCBI Taxonomy" id="1328754"/>
    <lineage>
        <taxon>Eukaryota</taxon>
        <taxon>Fungi</taxon>
        <taxon>Dikarya</taxon>
        <taxon>Basidiomycota</taxon>
        <taxon>Agaricomycotina</taxon>
        <taxon>Agaricomycetes</taxon>
        <taxon>Agaricomycetidae</taxon>
        <taxon>Boletales</taxon>
        <taxon>Boletineae</taxon>
        <taxon>Boletaceae</taxon>
        <taxon>Boletoideae</taxon>
        <taxon>Boletus</taxon>
    </lineage>
</organism>
<comment type="caution">
    <text evidence="1">The sequence shown here is derived from an EMBL/GenBank/DDBJ whole genome shotgun (WGS) entry which is preliminary data.</text>
</comment>
<name>A0AAD4C0C8_BOLED</name>
<reference evidence="1" key="1">
    <citation type="submission" date="2019-10" db="EMBL/GenBank/DDBJ databases">
        <authorList>
            <consortium name="DOE Joint Genome Institute"/>
            <person name="Kuo A."/>
            <person name="Miyauchi S."/>
            <person name="Kiss E."/>
            <person name="Drula E."/>
            <person name="Kohler A."/>
            <person name="Sanchez-Garcia M."/>
            <person name="Andreopoulos B."/>
            <person name="Barry K.W."/>
            <person name="Bonito G."/>
            <person name="Buee M."/>
            <person name="Carver A."/>
            <person name="Chen C."/>
            <person name="Cichocki N."/>
            <person name="Clum A."/>
            <person name="Culley D."/>
            <person name="Crous P.W."/>
            <person name="Fauchery L."/>
            <person name="Girlanda M."/>
            <person name="Hayes R."/>
            <person name="Keri Z."/>
            <person name="LaButti K."/>
            <person name="Lipzen A."/>
            <person name="Lombard V."/>
            <person name="Magnuson J."/>
            <person name="Maillard F."/>
            <person name="Morin E."/>
            <person name="Murat C."/>
            <person name="Nolan M."/>
            <person name="Ohm R."/>
            <person name="Pangilinan J."/>
            <person name="Pereira M."/>
            <person name="Perotto S."/>
            <person name="Peter M."/>
            <person name="Riley R."/>
            <person name="Sitrit Y."/>
            <person name="Stielow B."/>
            <person name="Szollosi G."/>
            <person name="Zifcakova L."/>
            <person name="Stursova M."/>
            <person name="Spatafora J.W."/>
            <person name="Tedersoo L."/>
            <person name="Vaario L.-M."/>
            <person name="Yamada A."/>
            <person name="Yan M."/>
            <person name="Wang P."/>
            <person name="Xu J."/>
            <person name="Bruns T."/>
            <person name="Baldrian P."/>
            <person name="Vilgalys R."/>
            <person name="Henrissat B."/>
            <person name="Grigoriev I.V."/>
            <person name="Hibbett D."/>
            <person name="Nagy L.G."/>
            <person name="Martin F.M."/>
        </authorList>
    </citation>
    <scope>NUCLEOTIDE SEQUENCE</scope>
    <source>
        <strain evidence="1">BED1</strain>
    </source>
</reference>
<dbReference type="Proteomes" id="UP001194468">
    <property type="component" value="Unassembled WGS sequence"/>
</dbReference>
<gene>
    <name evidence="1" type="ORF">L210DRAFT_870821</name>
</gene>
<protein>
    <submittedName>
        <fullName evidence="1">Uncharacterized protein</fullName>
    </submittedName>
</protein>
<dbReference type="AlphaFoldDB" id="A0AAD4C0C8"/>
<evidence type="ECO:0000313" key="2">
    <source>
        <dbReference type="Proteomes" id="UP001194468"/>
    </source>
</evidence>
<proteinExistence type="predicted"/>
<accession>A0AAD4C0C8</accession>
<reference evidence="1" key="2">
    <citation type="journal article" date="2020" name="Nat. Commun.">
        <title>Large-scale genome sequencing of mycorrhizal fungi provides insights into the early evolution of symbiotic traits.</title>
        <authorList>
            <person name="Miyauchi S."/>
            <person name="Kiss E."/>
            <person name="Kuo A."/>
            <person name="Drula E."/>
            <person name="Kohler A."/>
            <person name="Sanchez-Garcia M."/>
            <person name="Morin E."/>
            <person name="Andreopoulos B."/>
            <person name="Barry K.W."/>
            <person name="Bonito G."/>
            <person name="Buee M."/>
            <person name="Carver A."/>
            <person name="Chen C."/>
            <person name="Cichocki N."/>
            <person name="Clum A."/>
            <person name="Culley D."/>
            <person name="Crous P.W."/>
            <person name="Fauchery L."/>
            <person name="Girlanda M."/>
            <person name="Hayes R.D."/>
            <person name="Keri Z."/>
            <person name="LaButti K."/>
            <person name="Lipzen A."/>
            <person name="Lombard V."/>
            <person name="Magnuson J."/>
            <person name="Maillard F."/>
            <person name="Murat C."/>
            <person name="Nolan M."/>
            <person name="Ohm R.A."/>
            <person name="Pangilinan J."/>
            <person name="Pereira M.F."/>
            <person name="Perotto S."/>
            <person name="Peter M."/>
            <person name="Pfister S."/>
            <person name="Riley R."/>
            <person name="Sitrit Y."/>
            <person name="Stielow J.B."/>
            <person name="Szollosi G."/>
            <person name="Zifcakova L."/>
            <person name="Stursova M."/>
            <person name="Spatafora J.W."/>
            <person name="Tedersoo L."/>
            <person name="Vaario L.M."/>
            <person name="Yamada A."/>
            <person name="Yan M."/>
            <person name="Wang P."/>
            <person name="Xu J."/>
            <person name="Bruns T."/>
            <person name="Baldrian P."/>
            <person name="Vilgalys R."/>
            <person name="Dunand C."/>
            <person name="Henrissat B."/>
            <person name="Grigoriev I.V."/>
            <person name="Hibbett D."/>
            <person name="Nagy L.G."/>
            <person name="Martin F.M."/>
        </authorList>
    </citation>
    <scope>NUCLEOTIDE SEQUENCE</scope>
    <source>
        <strain evidence="1">BED1</strain>
    </source>
</reference>
<dbReference type="EMBL" id="WHUW01000006">
    <property type="protein sequence ID" value="KAF8444455.1"/>
    <property type="molecule type" value="Genomic_DNA"/>
</dbReference>
<keyword evidence="2" id="KW-1185">Reference proteome</keyword>